<protein>
    <submittedName>
        <fullName evidence="4">NADH-dependent flavin oxidoreductase YqiG</fullName>
    </submittedName>
</protein>
<keyword evidence="1" id="KW-0285">Flavoprotein</keyword>
<accession>A0A917ANH3</accession>
<reference evidence="4" key="1">
    <citation type="journal article" date="2014" name="Int. J. Syst. Evol. Microbiol.">
        <title>Complete genome sequence of Corynebacterium casei LMG S-19264T (=DSM 44701T), isolated from a smear-ripened cheese.</title>
        <authorList>
            <consortium name="US DOE Joint Genome Institute (JGI-PGF)"/>
            <person name="Walter F."/>
            <person name="Albersmeier A."/>
            <person name="Kalinowski J."/>
            <person name="Ruckert C."/>
        </authorList>
    </citation>
    <scope>NUCLEOTIDE SEQUENCE</scope>
    <source>
        <strain evidence="4">CGMCC 1.12698</strain>
    </source>
</reference>
<dbReference type="PANTHER" id="PTHR43656">
    <property type="entry name" value="BINDING OXIDOREDUCTASE, PUTATIVE (AFU_ORTHOLOGUE AFUA_2G08260)-RELATED"/>
    <property type="match status" value="1"/>
</dbReference>
<dbReference type="PANTHER" id="PTHR43656:SF2">
    <property type="entry name" value="BINDING OXIDOREDUCTASE, PUTATIVE (AFU_ORTHOLOGUE AFUA_2G08260)-RELATED"/>
    <property type="match status" value="1"/>
</dbReference>
<evidence type="ECO:0000256" key="2">
    <source>
        <dbReference type="ARBA" id="ARBA00023002"/>
    </source>
</evidence>
<evidence type="ECO:0000256" key="1">
    <source>
        <dbReference type="ARBA" id="ARBA00022630"/>
    </source>
</evidence>
<evidence type="ECO:0000313" key="4">
    <source>
        <dbReference type="EMBL" id="GGE63600.1"/>
    </source>
</evidence>
<keyword evidence="2" id="KW-0560">Oxidoreductase</keyword>
<dbReference type="Proteomes" id="UP000605259">
    <property type="component" value="Unassembled WGS sequence"/>
</dbReference>
<name>A0A917ANH3_9BACI</name>
<gene>
    <name evidence="4" type="primary">yqiG</name>
    <name evidence="4" type="ORF">GCM10007140_12290</name>
</gene>
<dbReference type="InterPro" id="IPR051799">
    <property type="entry name" value="NADH_flavin_oxidoreductase"/>
</dbReference>
<dbReference type="SUPFAM" id="SSF51395">
    <property type="entry name" value="FMN-linked oxidoreductases"/>
    <property type="match status" value="1"/>
</dbReference>
<feature type="domain" description="NADH:flavin oxidoreductase/NADH oxidase N-terminal" evidence="3">
    <location>
        <begin position="8"/>
        <end position="337"/>
    </location>
</feature>
<dbReference type="GO" id="GO:0016491">
    <property type="term" value="F:oxidoreductase activity"/>
    <property type="evidence" value="ECO:0007669"/>
    <property type="project" value="UniProtKB-KW"/>
</dbReference>
<dbReference type="InterPro" id="IPR013785">
    <property type="entry name" value="Aldolase_TIM"/>
</dbReference>
<sequence length="377" mass="42356">MVKEKYQSLFEALQFQNGVELKNRIVMAPLTNYSSNEDGTVSDDEVNYYIRRSKGVGMVITACTYVTDSGKGFPGEFSATSDNMIPSLRRLATAIKEQGAKAVLQIFHAGRKSPASLVPNGDVVSASDYLENGEQVARALTEEEIQNIIRGYGETTRRAIEAGFDGVEIHGANYYLIHQFFSGHTNKRQDKWGGTVQQRMTFPLAVVDEVKRIVTTHATNDFIVGYRFSPEEEFEDGFTMDDTFHLVDALADRELDYLHVSLQDFWSKPRRGGDSTRTRMEQIQERVNDKTILIGVGSILTADDALKAKQSGIPLLALGRSIIIEPDWVQKIEGGKEETILVTVRRDAQQELEIPTPLWNRIWNVAGWFPVEVEENV</sequence>
<dbReference type="InterPro" id="IPR001155">
    <property type="entry name" value="OxRdtase_FMN_N"/>
</dbReference>
<dbReference type="Pfam" id="PF00724">
    <property type="entry name" value="Oxidored_FMN"/>
    <property type="match status" value="1"/>
</dbReference>
<organism evidence="4 5">
    <name type="scientific">Priestia taiwanensis</name>
    <dbReference type="NCBI Taxonomy" id="1347902"/>
    <lineage>
        <taxon>Bacteria</taxon>
        <taxon>Bacillati</taxon>
        <taxon>Bacillota</taxon>
        <taxon>Bacilli</taxon>
        <taxon>Bacillales</taxon>
        <taxon>Bacillaceae</taxon>
        <taxon>Priestia</taxon>
    </lineage>
</organism>
<evidence type="ECO:0000259" key="3">
    <source>
        <dbReference type="Pfam" id="PF00724"/>
    </source>
</evidence>
<proteinExistence type="predicted"/>
<evidence type="ECO:0000313" key="5">
    <source>
        <dbReference type="Proteomes" id="UP000605259"/>
    </source>
</evidence>
<dbReference type="GO" id="GO:0010181">
    <property type="term" value="F:FMN binding"/>
    <property type="evidence" value="ECO:0007669"/>
    <property type="project" value="InterPro"/>
</dbReference>
<dbReference type="RefSeq" id="WP_188387513.1">
    <property type="nucleotide sequence ID" value="NZ_BMFK01000001.1"/>
</dbReference>
<keyword evidence="5" id="KW-1185">Reference proteome</keyword>
<comment type="caution">
    <text evidence="4">The sequence shown here is derived from an EMBL/GenBank/DDBJ whole genome shotgun (WGS) entry which is preliminary data.</text>
</comment>
<reference evidence="4" key="2">
    <citation type="submission" date="2020-09" db="EMBL/GenBank/DDBJ databases">
        <authorList>
            <person name="Sun Q."/>
            <person name="Zhou Y."/>
        </authorList>
    </citation>
    <scope>NUCLEOTIDE SEQUENCE</scope>
    <source>
        <strain evidence="4">CGMCC 1.12698</strain>
    </source>
</reference>
<dbReference type="Gene3D" id="3.20.20.70">
    <property type="entry name" value="Aldolase class I"/>
    <property type="match status" value="1"/>
</dbReference>
<dbReference type="CDD" id="cd04735">
    <property type="entry name" value="OYE_like_4_FMN"/>
    <property type="match status" value="1"/>
</dbReference>
<dbReference type="AlphaFoldDB" id="A0A917ANH3"/>
<dbReference type="EMBL" id="BMFK01000001">
    <property type="protein sequence ID" value="GGE63600.1"/>
    <property type="molecule type" value="Genomic_DNA"/>
</dbReference>